<comment type="caution">
    <text evidence="1">The sequence shown here is derived from an EMBL/GenBank/DDBJ whole genome shotgun (WGS) entry which is preliminary data.</text>
</comment>
<dbReference type="EMBL" id="CM042011">
    <property type="protein sequence ID" value="KAI3767069.1"/>
    <property type="molecule type" value="Genomic_DNA"/>
</dbReference>
<accession>A0ACB9F743</accession>
<sequence length="200" mass="22651">MQHPPSLFFDLRLICGLRVFLPNSAIPHYVDELVSPKEITSPKNSKLPLNAYMLHNLAHVELNAIDLAWDTVVRFSPYHDLLGDMFFSDFAHVADDESRHLAWCSQRLFELGLSPGDVINRTPCTTFRDLLKEYNVEVKGPFNYTARQEAGLPRNWFVTGCSKNQHSMLMGFLDSAAMSLFGLVEVTGFLLFILSSNPLM</sequence>
<evidence type="ECO:0000313" key="2">
    <source>
        <dbReference type="Proteomes" id="UP001055811"/>
    </source>
</evidence>
<organism evidence="1 2">
    <name type="scientific">Cichorium intybus</name>
    <name type="common">Chicory</name>
    <dbReference type="NCBI Taxonomy" id="13427"/>
    <lineage>
        <taxon>Eukaryota</taxon>
        <taxon>Viridiplantae</taxon>
        <taxon>Streptophyta</taxon>
        <taxon>Embryophyta</taxon>
        <taxon>Tracheophyta</taxon>
        <taxon>Spermatophyta</taxon>
        <taxon>Magnoliopsida</taxon>
        <taxon>eudicotyledons</taxon>
        <taxon>Gunneridae</taxon>
        <taxon>Pentapetalae</taxon>
        <taxon>asterids</taxon>
        <taxon>campanulids</taxon>
        <taxon>Asterales</taxon>
        <taxon>Asteraceae</taxon>
        <taxon>Cichorioideae</taxon>
        <taxon>Cichorieae</taxon>
        <taxon>Cichoriinae</taxon>
        <taxon>Cichorium</taxon>
    </lineage>
</organism>
<keyword evidence="2" id="KW-1185">Reference proteome</keyword>
<gene>
    <name evidence="1" type="ORF">L2E82_17151</name>
</gene>
<reference evidence="1 2" key="2">
    <citation type="journal article" date="2022" name="Mol. Ecol. Resour.">
        <title>The genomes of chicory, endive, great burdock and yacon provide insights into Asteraceae paleo-polyploidization history and plant inulin production.</title>
        <authorList>
            <person name="Fan W."/>
            <person name="Wang S."/>
            <person name="Wang H."/>
            <person name="Wang A."/>
            <person name="Jiang F."/>
            <person name="Liu H."/>
            <person name="Zhao H."/>
            <person name="Xu D."/>
            <person name="Zhang Y."/>
        </authorList>
    </citation>
    <scope>NUCLEOTIDE SEQUENCE [LARGE SCALE GENOMIC DNA]</scope>
    <source>
        <strain evidence="2">cv. Punajuju</strain>
        <tissue evidence="1">Leaves</tissue>
    </source>
</reference>
<name>A0ACB9F743_CICIN</name>
<protein>
    <submittedName>
        <fullName evidence="1">Uncharacterized protein</fullName>
    </submittedName>
</protein>
<reference evidence="2" key="1">
    <citation type="journal article" date="2022" name="Mol. Ecol. Resour.">
        <title>The genomes of chicory, endive, great burdock and yacon provide insights into Asteraceae palaeo-polyploidization history and plant inulin production.</title>
        <authorList>
            <person name="Fan W."/>
            <person name="Wang S."/>
            <person name="Wang H."/>
            <person name="Wang A."/>
            <person name="Jiang F."/>
            <person name="Liu H."/>
            <person name="Zhao H."/>
            <person name="Xu D."/>
            <person name="Zhang Y."/>
        </authorList>
    </citation>
    <scope>NUCLEOTIDE SEQUENCE [LARGE SCALE GENOMIC DNA]</scope>
    <source>
        <strain evidence="2">cv. Punajuju</strain>
    </source>
</reference>
<dbReference type="Proteomes" id="UP001055811">
    <property type="component" value="Linkage Group LG03"/>
</dbReference>
<proteinExistence type="predicted"/>
<evidence type="ECO:0000313" key="1">
    <source>
        <dbReference type="EMBL" id="KAI3767069.1"/>
    </source>
</evidence>